<comment type="pathway">
    <text evidence="2">Glycan metabolism; pectin degradation; 2-dehydro-3-deoxy-D-gluconate from pectin: step 1/5.</text>
</comment>
<evidence type="ECO:0000259" key="6">
    <source>
        <dbReference type="Pfam" id="PF01095"/>
    </source>
</evidence>
<dbReference type="KEGG" id="qsa:O6P43_007256"/>
<keyword evidence="3" id="KW-0134">Cell wall</keyword>
<dbReference type="Gene3D" id="2.160.20.10">
    <property type="entry name" value="Single-stranded right-handed beta-helix, Pectin lyase-like"/>
    <property type="match status" value="1"/>
</dbReference>
<dbReference type="InterPro" id="IPR012334">
    <property type="entry name" value="Pectin_lyas_fold"/>
</dbReference>
<dbReference type="SUPFAM" id="SSF51126">
    <property type="entry name" value="Pectin lyase-like"/>
    <property type="match status" value="1"/>
</dbReference>
<name>A0AAD7Q9Y5_QUISA</name>
<keyword evidence="3" id="KW-0964">Secreted</keyword>
<dbReference type="EMBL" id="JARAOO010000003">
    <property type="protein sequence ID" value="KAJ7977666.1"/>
    <property type="molecule type" value="Genomic_DNA"/>
</dbReference>
<accession>A0AAD7Q9Y5</accession>
<dbReference type="InterPro" id="IPR000070">
    <property type="entry name" value="Pectinesterase_cat"/>
</dbReference>
<dbReference type="PANTHER" id="PTHR31707">
    <property type="entry name" value="PECTINESTERASE"/>
    <property type="match status" value="1"/>
</dbReference>
<evidence type="ECO:0000256" key="2">
    <source>
        <dbReference type="ARBA" id="ARBA00005184"/>
    </source>
</evidence>
<comment type="subcellular location">
    <subcellularLocation>
        <location evidence="1">Secreted</location>
        <location evidence="1">Cell wall</location>
    </subcellularLocation>
</comment>
<organism evidence="7 8">
    <name type="scientific">Quillaja saponaria</name>
    <name type="common">Soap bark tree</name>
    <dbReference type="NCBI Taxonomy" id="32244"/>
    <lineage>
        <taxon>Eukaryota</taxon>
        <taxon>Viridiplantae</taxon>
        <taxon>Streptophyta</taxon>
        <taxon>Embryophyta</taxon>
        <taxon>Tracheophyta</taxon>
        <taxon>Spermatophyta</taxon>
        <taxon>Magnoliopsida</taxon>
        <taxon>eudicotyledons</taxon>
        <taxon>Gunneridae</taxon>
        <taxon>Pentapetalae</taxon>
        <taxon>rosids</taxon>
        <taxon>fabids</taxon>
        <taxon>Fabales</taxon>
        <taxon>Quillajaceae</taxon>
        <taxon>Quillaja</taxon>
    </lineage>
</organism>
<keyword evidence="4" id="KW-0378">Hydrolase</keyword>
<feature type="domain" description="Pectinesterase catalytic" evidence="6">
    <location>
        <begin position="1"/>
        <end position="241"/>
    </location>
</feature>
<evidence type="ECO:0000256" key="4">
    <source>
        <dbReference type="ARBA" id="ARBA00022801"/>
    </source>
</evidence>
<dbReference type="Proteomes" id="UP001163823">
    <property type="component" value="Chromosome 3"/>
</dbReference>
<dbReference type="GO" id="GO:0030599">
    <property type="term" value="F:pectinesterase activity"/>
    <property type="evidence" value="ECO:0007669"/>
    <property type="project" value="InterPro"/>
</dbReference>
<evidence type="ECO:0000256" key="5">
    <source>
        <dbReference type="ARBA" id="ARBA00023085"/>
    </source>
</evidence>
<proteinExistence type="predicted"/>
<protein>
    <submittedName>
        <fullName evidence="7">Pectinesterase</fullName>
    </submittedName>
</protein>
<evidence type="ECO:0000313" key="8">
    <source>
        <dbReference type="Proteomes" id="UP001163823"/>
    </source>
</evidence>
<evidence type="ECO:0000313" key="7">
    <source>
        <dbReference type="EMBL" id="KAJ7977666.1"/>
    </source>
</evidence>
<dbReference type="AlphaFoldDB" id="A0AAD7Q9Y5"/>
<sequence length="242" mass="27291">MQNVFMYGDGPAKTTVTGNVSVIRNKTDTWKTATFSVEGNGCMAKEMKFENTAGEQAVALRVQSEMPAFYHCHILGNQDTLYYQAHRQFYGNCVISGTIDFFFGFGRALIQDSEIIVRKPSENQPNIVTADGRTYPKNTTGLVIQNCKIVPDVELIPVRFKIKSYLGRSWRPYARTVIMESYIDDFIHPAGWAWWNETYSQLDTTFFAEYNNHGPGAATNGSAKEKVVHVINRKRAATFTAD</sequence>
<evidence type="ECO:0000256" key="1">
    <source>
        <dbReference type="ARBA" id="ARBA00004191"/>
    </source>
</evidence>
<gene>
    <name evidence="7" type="ORF">O6P43_007256</name>
</gene>
<keyword evidence="8" id="KW-1185">Reference proteome</keyword>
<comment type="caution">
    <text evidence="7">The sequence shown here is derived from an EMBL/GenBank/DDBJ whole genome shotgun (WGS) entry which is preliminary data.</text>
</comment>
<dbReference type="GO" id="GO:0042545">
    <property type="term" value="P:cell wall modification"/>
    <property type="evidence" value="ECO:0007669"/>
    <property type="project" value="InterPro"/>
</dbReference>
<evidence type="ECO:0000256" key="3">
    <source>
        <dbReference type="ARBA" id="ARBA00022512"/>
    </source>
</evidence>
<keyword evidence="5" id="KW-0063">Aspartyl esterase</keyword>
<dbReference type="InterPro" id="IPR011050">
    <property type="entry name" value="Pectin_lyase_fold/virulence"/>
</dbReference>
<reference evidence="7" key="1">
    <citation type="journal article" date="2023" name="Science">
        <title>Elucidation of the pathway for biosynthesis of saponin adjuvants from the soapbark tree.</title>
        <authorList>
            <person name="Reed J."/>
            <person name="Orme A."/>
            <person name="El-Demerdash A."/>
            <person name="Owen C."/>
            <person name="Martin L.B.B."/>
            <person name="Misra R.C."/>
            <person name="Kikuchi S."/>
            <person name="Rejzek M."/>
            <person name="Martin A.C."/>
            <person name="Harkess A."/>
            <person name="Leebens-Mack J."/>
            <person name="Louveau T."/>
            <person name="Stephenson M.J."/>
            <person name="Osbourn A."/>
        </authorList>
    </citation>
    <scope>NUCLEOTIDE SEQUENCE</scope>
    <source>
        <strain evidence="7">S10</strain>
    </source>
</reference>
<dbReference type="Pfam" id="PF01095">
    <property type="entry name" value="Pectinesterase"/>
    <property type="match status" value="1"/>
</dbReference>